<dbReference type="Proteomes" id="UP001141806">
    <property type="component" value="Unassembled WGS sequence"/>
</dbReference>
<reference evidence="2" key="1">
    <citation type="journal article" date="2023" name="Plant J.">
        <title>The genome of the king protea, Protea cynaroides.</title>
        <authorList>
            <person name="Chang J."/>
            <person name="Duong T.A."/>
            <person name="Schoeman C."/>
            <person name="Ma X."/>
            <person name="Roodt D."/>
            <person name="Barker N."/>
            <person name="Li Z."/>
            <person name="Van de Peer Y."/>
            <person name="Mizrachi E."/>
        </authorList>
    </citation>
    <scope>NUCLEOTIDE SEQUENCE</scope>
    <source>
        <tissue evidence="2">Young leaves</tissue>
    </source>
</reference>
<evidence type="ECO:0000256" key="1">
    <source>
        <dbReference type="SAM" id="MobiDB-lite"/>
    </source>
</evidence>
<name>A0A9Q0QZ20_9MAGN</name>
<evidence type="ECO:0000313" key="3">
    <source>
        <dbReference type="Proteomes" id="UP001141806"/>
    </source>
</evidence>
<accession>A0A9Q0QZ20</accession>
<comment type="caution">
    <text evidence="2">The sequence shown here is derived from an EMBL/GenBank/DDBJ whole genome shotgun (WGS) entry which is preliminary data.</text>
</comment>
<organism evidence="2 3">
    <name type="scientific">Protea cynaroides</name>
    <dbReference type="NCBI Taxonomy" id="273540"/>
    <lineage>
        <taxon>Eukaryota</taxon>
        <taxon>Viridiplantae</taxon>
        <taxon>Streptophyta</taxon>
        <taxon>Embryophyta</taxon>
        <taxon>Tracheophyta</taxon>
        <taxon>Spermatophyta</taxon>
        <taxon>Magnoliopsida</taxon>
        <taxon>Proteales</taxon>
        <taxon>Proteaceae</taxon>
        <taxon>Protea</taxon>
    </lineage>
</organism>
<protein>
    <submittedName>
        <fullName evidence="2">Uncharacterized protein</fullName>
    </submittedName>
</protein>
<proteinExistence type="predicted"/>
<dbReference type="EMBL" id="JAMYWD010000003">
    <property type="protein sequence ID" value="KAJ4977323.1"/>
    <property type="molecule type" value="Genomic_DNA"/>
</dbReference>
<feature type="compositionally biased region" description="Polar residues" evidence="1">
    <location>
        <begin position="73"/>
        <end position="83"/>
    </location>
</feature>
<feature type="region of interest" description="Disordered" evidence="1">
    <location>
        <begin position="64"/>
        <end position="83"/>
    </location>
</feature>
<evidence type="ECO:0000313" key="2">
    <source>
        <dbReference type="EMBL" id="KAJ4977323.1"/>
    </source>
</evidence>
<keyword evidence="3" id="KW-1185">Reference proteome</keyword>
<gene>
    <name evidence="2" type="ORF">NE237_002429</name>
</gene>
<dbReference type="AlphaFoldDB" id="A0A9Q0QZ20"/>
<sequence>MLSLRLSARGIHSCGGASSPSRRVSGDLLAFRLESQYNAVHYKTGKTTLSIKSAFSVAKVSTSIEPEPVGEPSPSQEFNPPSSTKELAVPAIDIVEDEDEDQATVLKTVSVEQEIDYPRGSEDTLAQGHFTRYPPEDPCRALTTTVYLHAR</sequence>